<keyword evidence="1" id="KW-0732">Signal</keyword>
<protein>
    <submittedName>
        <fullName evidence="2">Uncharacterized protein</fullName>
    </submittedName>
</protein>
<sequence length="89" mass="8963">MNSPAMLASLLLATTLVAPALADNLKAAAPGPAPAAIPHDCIRETGTLIPNKDGKCLAVPGQVLTSEDLQHTGATNTADAIRALVPSAR</sequence>
<feature type="signal peptide" evidence="1">
    <location>
        <begin position="1"/>
        <end position="22"/>
    </location>
</feature>
<accession>A0A6M2BN95</accession>
<dbReference type="RefSeq" id="WP_166251588.1">
    <property type="nucleotide sequence ID" value="NZ_JAAMOW010000001.1"/>
</dbReference>
<evidence type="ECO:0000256" key="1">
    <source>
        <dbReference type="SAM" id="SignalP"/>
    </source>
</evidence>
<evidence type="ECO:0000313" key="3">
    <source>
        <dbReference type="Proteomes" id="UP000472676"/>
    </source>
</evidence>
<dbReference type="Proteomes" id="UP000472676">
    <property type="component" value="Unassembled WGS sequence"/>
</dbReference>
<name>A0A6M2BN95_9GAMM</name>
<evidence type="ECO:0000313" key="2">
    <source>
        <dbReference type="EMBL" id="NGY03780.1"/>
    </source>
</evidence>
<comment type="caution">
    <text evidence="2">The sequence shown here is derived from an EMBL/GenBank/DDBJ whole genome shotgun (WGS) entry which is preliminary data.</text>
</comment>
<keyword evidence="3" id="KW-1185">Reference proteome</keyword>
<proteinExistence type="predicted"/>
<organism evidence="2 3">
    <name type="scientific">Solimonas terrae</name>
    <dbReference type="NCBI Taxonomy" id="1396819"/>
    <lineage>
        <taxon>Bacteria</taxon>
        <taxon>Pseudomonadati</taxon>
        <taxon>Pseudomonadota</taxon>
        <taxon>Gammaproteobacteria</taxon>
        <taxon>Nevskiales</taxon>
        <taxon>Nevskiaceae</taxon>
        <taxon>Solimonas</taxon>
    </lineage>
</organism>
<dbReference type="AlphaFoldDB" id="A0A6M2BN95"/>
<reference evidence="2 3" key="1">
    <citation type="journal article" date="2014" name="Int. J. Syst. Evol. Microbiol.">
        <title>Solimonas terrae sp. nov., isolated from soil.</title>
        <authorList>
            <person name="Kim S.J."/>
            <person name="Moon J.Y."/>
            <person name="Weon H.Y."/>
            <person name="Ahn J.H."/>
            <person name="Chen W.M."/>
            <person name="Kwon S.W."/>
        </authorList>
    </citation>
    <scope>NUCLEOTIDE SEQUENCE [LARGE SCALE GENOMIC DNA]</scope>
    <source>
        <strain evidence="2 3">KIS83-12</strain>
    </source>
</reference>
<feature type="chain" id="PRO_5026889681" evidence="1">
    <location>
        <begin position="23"/>
        <end position="89"/>
    </location>
</feature>
<dbReference type="EMBL" id="JAAMOW010000001">
    <property type="protein sequence ID" value="NGY03780.1"/>
    <property type="molecule type" value="Genomic_DNA"/>
</dbReference>
<gene>
    <name evidence="2" type="ORF">G7Y85_03310</name>
</gene>